<dbReference type="InterPro" id="IPR052026">
    <property type="entry name" value="ExeA_AAA_ATPase_DNA-bind"/>
</dbReference>
<keyword evidence="3" id="KW-1185">Reference proteome</keyword>
<dbReference type="InterPro" id="IPR049945">
    <property type="entry name" value="AAA_22"/>
</dbReference>
<dbReference type="NCBIfam" id="TIGR03015">
    <property type="entry name" value="pepcterm_ATPase"/>
    <property type="match status" value="1"/>
</dbReference>
<dbReference type="SUPFAM" id="SSF52540">
    <property type="entry name" value="P-loop containing nucleoside triphosphate hydrolases"/>
    <property type="match status" value="1"/>
</dbReference>
<gene>
    <name evidence="2" type="ORF">HHL08_12270</name>
</gene>
<organism evidence="2 3">
    <name type="scientific">Sphingobium psychrophilum</name>
    <dbReference type="NCBI Taxonomy" id="2728834"/>
    <lineage>
        <taxon>Bacteria</taxon>
        <taxon>Pseudomonadati</taxon>
        <taxon>Pseudomonadota</taxon>
        <taxon>Alphaproteobacteria</taxon>
        <taxon>Sphingomonadales</taxon>
        <taxon>Sphingomonadaceae</taxon>
        <taxon>Sphingobium</taxon>
    </lineage>
</organism>
<dbReference type="PANTHER" id="PTHR35894">
    <property type="entry name" value="GENERAL SECRETION PATHWAY PROTEIN A-RELATED"/>
    <property type="match status" value="1"/>
</dbReference>
<dbReference type="InterPro" id="IPR017466">
    <property type="entry name" value="XrtA-assoc_ATPase-like"/>
</dbReference>
<proteinExistence type="predicted"/>
<name>A0A7X9WW21_9SPHN</name>
<feature type="domain" description="AAA+ ATPase" evidence="1">
    <location>
        <begin position="42"/>
        <end position="208"/>
    </location>
</feature>
<dbReference type="GO" id="GO:0016887">
    <property type="term" value="F:ATP hydrolysis activity"/>
    <property type="evidence" value="ECO:0007669"/>
    <property type="project" value="InterPro"/>
</dbReference>
<dbReference type="SMART" id="SM00382">
    <property type="entry name" value="AAA"/>
    <property type="match status" value="1"/>
</dbReference>
<dbReference type="InterPro" id="IPR027417">
    <property type="entry name" value="P-loop_NTPase"/>
</dbReference>
<dbReference type="Pfam" id="PF13401">
    <property type="entry name" value="AAA_22"/>
    <property type="match status" value="1"/>
</dbReference>
<evidence type="ECO:0000259" key="1">
    <source>
        <dbReference type="SMART" id="SM00382"/>
    </source>
</evidence>
<reference evidence="2 3" key="1">
    <citation type="submission" date="2020-04" db="EMBL/GenBank/DDBJ databases">
        <title>Sphingobium sp. AR-3-1 isolated from Arctic soil.</title>
        <authorList>
            <person name="Dahal R.H."/>
            <person name="Chaudhary D.K."/>
        </authorList>
    </citation>
    <scope>NUCLEOTIDE SEQUENCE [LARGE SCALE GENOMIC DNA]</scope>
    <source>
        <strain evidence="2 3">AR-3-1</strain>
    </source>
</reference>
<protein>
    <submittedName>
        <fullName evidence="2">AAA family ATPase</fullName>
    </submittedName>
</protein>
<dbReference type="AlphaFoldDB" id="A0A7X9WW21"/>
<evidence type="ECO:0000313" key="3">
    <source>
        <dbReference type="Proteomes" id="UP000519023"/>
    </source>
</evidence>
<evidence type="ECO:0000313" key="2">
    <source>
        <dbReference type="EMBL" id="NML10910.1"/>
    </source>
</evidence>
<dbReference type="PANTHER" id="PTHR35894:SF1">
    <property type="entry name" value="PHOSPHORIBULOKINASE _ URIDINE KINASE FAMILY"/>
    <property type="match status" value="1"/>
</dbReference>
<dbReference type="InterPro" id="IPR003593">
    <property type="entry name" value="AAA+_ATPase"/>
</dbReference>
<sequence>MYDQFYGLQGRPFQLTPDPHYYFESATHRKALSYLGYGLAQGEGFIVITGDIGAGKTTLVGHLMQTIDPARLTAVKIVSTQVEGDDMLRLAAQSFGLSTDGLSKAAILQQVESMLHAQARAGRRSLLIVDEAQNLPVSAIEELRMLSNFQLGGQSLLQIFLLGQPEFRDLLKSPQLEQLRQRVIATHHLEPMMANEVEPYMLHRLAIAGWSGNPAFTPGAFVALYAATGGVPRRLNALASRVLLLGAIEQLHVIDEEVVDAVVADMGLDVDVAPAAIAPSLLDVAEEPLAFEPEPVELAVVNESIKEEQIEDQPFGYYPAEDQIVADAPVEDDTIELDAAWAQPDWTTAEIEPVAAATPDPVEPEKDYAVEEPVTPSVVAPFARPAFAAFAPPRAVETVFEPEAELDPVEDEAEPEESADFAAPFALEQDEAESVTEAEPSIAVEAFDEVETLVEAESVVEAEPFVEAAAEPFATVDAVDIDALRADMLGEIEALRAEIASLRAVQSHIPFGQPVQPEIDPEALKGCFTLIEERLSALEFRAEEQDTALRRVLTLLVDWVEREERMADVQAGVAA</sequence>
<dbReference type="EMBL" id="JABBFV010000007">
    <property type="protein sequence ID" value="NML10910.1"/>
    <property type="molecule type" value="Genomic_DNA"/>
</dbReference>
<dbReference type="Proteomes" id="UP000519023">
    <property type="component" value="Unassembled WGS sequence"/>
</dbReference>
<accession>A0A7X9WW21</accession>
<dbReference type="Gene3D" id="3.40.50.300">
    <property type="entry name" value="P-loop containing nucleotide triphosphate hydrolases"/>
    <property type="match status" value="1"/>
</dbReference>
<comment type="caution">
    <text evidence="2">The sequence shown here is derived from an EMBL/GenBank/DDBJ whole genome shotgun (WGS) entry which is preliminary data.</text>
</comment>